<name>A0A3D9FIW7_9SPHN</name>
<gene>
    <name evidence="2" type="ORF">DFR46_2789</name>
</gene>
<dbReference type="OrthoDB" id="7391925at2"/>
<sequence>MRRSFLAFPAAGAAIAIAALAIPAASSAEDELPRWQQARETGEPVSCIPLSRIRNTRVHDDRTIDFHMNGGEIYRNTLPHRCSGLGFEESFSYETSLSRLCSTDIITVVRTGGGGMSGPSCGLGQFQPIELPERD</sequence>
<evidence type="ECO:0000313" key="3">
    <source>
        <dbReference type="Proteomes" id="UP000256310"/>
    </source>
</evidence>
<dbReference type="RefSeq" id="WP_116236975.1">
    <property type="nucleotide sequence ID" value="NZ_QRDP01000004.1"/>
</dbReference>
<reference evidence="2 3" key="1">
    <citation type="submission" date="2018-07" db="EMBL/GenBank/DDBJ databases">
        <title>Genomic Encyclopedia of Type Strains, Phase IV (KMG-IV): sequencing the most valuable type-strain genomes for metagenomic binning, comparative biology and taxonomic classification.</title>
        <authorList>
            <person name="Goeker M."/>
        </authorList>
    </citation>
    <scope>NUCLEOTIDE SEQUENCE [LARGE SCALE GENOMIC DNA]</scope>
    <source>
        <strain evidence="2 3">DSM 26725</strain>
    </source>
</reference>
<evidence type="ECO:0000256" key="1">
    <source>
        <dbReference type="SAM" id="SignalP"/>
    </source>
</evidence>
<organism evidence="2 3">
    <name type="scientific">Parasphingopyxis lamellibrachiae</name>
    <dbReference type="NCBI Taxonomy" id="680125"/>
    <lineage>
        <taxon>Bacteria</taxon>
        <taxon>Pseudomonadati</taxon>
        <taxon>Pseudomonadota</taxon>
        <taxon>Alphaproteobacteria</taxon>
        <taxon>Sphingomonadales</taxon>
        <taxon>Sphingomonadaceae</taxon>
        <taxon>Parasphingopyxis</taxon>
    </lineage>
</organism>
<protein>
    <recommendedName>
        <fullName evidence="4">Secreted protein</fullName>
    </recommendedName>
</protein>
<feature type="chain" id="PRO_5017722034" description="Secreted protein" evidence="1">
    <location>
        <begin position="29"/>
        <end position="135"/>
    </location>
</feature>
<feature type="signal peptide" evidence="1">
    <location>
        <begin position="1"/>
        <end position="28"/>
    </location>
</feature>
<keyword evidence="1" id="KW-0732">Signal</keyword>
<accession>A0A3D9FIW7</accession>
<dbReference type="AlphaFoldDB" id="A0A3D9FIW7"/>
<evidence type="ECO:0000313" key="2">
    <source>
        <dbReference type="EMBL" id="RED17735.1"/>
    </source>
</evidence>
<keyword evidence="3" id="KW-1185">Reference proteome</keyword>
<dbReference type="Proteomes" id="UP000256310">
    <property type="component" value="Unassembled WGS sequence"/>
</dbReference>
<proteinExistence type="predicted"/>
<comment type="caution">
    <text evidence="2">The sequence shown here is derived from an EMBL/GenBank/DDBJ whole genome shotgun (WGS) entry which is preliminary data.</text>
</comment>
<dbReference type="EMBL" id="QRDP01000004">
    <property type="protein sequence ID" value="RED17735.1"/>
    <property type="molecule type" value="Genomic_DNA"/>
</dbReference>
<evidence type="ECO:0008006" key="4">
    <source>
        <dbReference type="Google" id="ProtNLM"/>
    </source>
</evidence>